<evidence type="ECO:0000256" key="2">
    <source>
        <dbReference type="ARBA" id="ARBA00005745"/>
    </source>
</evidence>
<keyword evidence="6 8" id="KW-1133">Transmembrane helix</keyword>
<dbReference type="PANTHER" id="PTHR30012">
    <property type="entry name" value="GENERAL SECRETION PATHWAY PROTEIN"/>
    <property type="match status" value="1"/>
</dbReference>
<evidence type="ECO:0000256" key="7">
    <source>
        <dbReference type="ARBA" id="ARBA00023136"/>
    </source>
</evidence>
<evidence type="ECO:0000256" key="8">
    <source>
        <dbReference type="SAM" id="Phobius"/>
    </source>
</evidence>
<feature type="transmembrane region" description="Helical" evidence="8">
    <location>
        <begin position="168"/>
        <end position="188"/>
    </location>
</feature>
<feature type="domain" description="Type II secretion system protein GspF" evidence="9">
    <location>
        <begin position="269"/>
        <end position="390"/>
    </location>
</feature>
<feature type="domain" description="Type II secretion system protein GspF" evidence="9">
    <location>
        <begin position="66"/>
        <end position="189"/>
    </location>
</feature>
<evidence type="ECO:0000256" key="1">
    <source>
        <dbReference type="ARBA" id="ARBA00004429"/>
    </source>
</evidence>
<dbReference type="PRINTS" id="PR00812">
    <property type="entry name" value="BCTERIALGSPF"/>
</dbReference>
<reference evidence="10" key="1">
    <citation type="journal article" date="2020" name="mSystems">
        <title>Genome- and Community-Level Interaction Insights into Carbon Utilization and Element Cycling Functions of Hydrothermarchaeota in Hydrothermal Sediment.</title>
        <authorList>
            <person name="Zhou Z."/>
            <person name="Liu Y."/>
            <person name="Xu W."/>
            <person name="Pan J."/>
            <person name="Luo Z.H."/>
            <person name="Li M."/>
        </authorList>
    </citation>
    <scope>NUCLEOTIDE SEQUENCE [LARGE SCALE GENOMIC DNA]</scope>
    <source>
        <strain evidence="10">HyVt-237</strain>
    </source>
</reference>
<evidence type="ECO:0000256" key="5">
    <source>
        <dbReference type="ARBA" id="ARBA00022692"/>
    </source>
</evidence>
<dbReference type="AlphaFoldDB" id="A0A7C0XAZ1"/>
<accession>A0A7C0XAZ1</accession>
<dbReference type="InterPro" id="IPR042094">
    <property type="entry name" value="T2SS_GspF_sf"/>
</dbReference>
<sequence length="399" mass="44356">MPEYTYLAVDQAGKEIKGEIVAYSAEEVQKRLGEIGLIPIDVKRKTKKGFSLFGRKKVKRRDLLTFTIQFFTVADSGVPIVRGLEEIGAQMKNPYFKKVIFDIKQRIELGESLSQALSHYPKIFPNYYLGAVKTGEESGKLTEILRDLIVFLEKQEALSAELKQAMTYPLFVTFALGGVAIFYIFIILPKVLELVTHLNQKISGPTRFLMAFTNAAKHYWYLPLIGIVLLVLTVLIARKHEKGRYYLDLIKLKMPVLGNIVLKAILARFSANLALLLRSGVEIVGAFQMLSQTIGNSVIKEGILLAMENLKGGASITEAIAGLPFTPFVLSMIAIGEETGKLEEELSKIANYYEKDVERATKQAITLLEPMMLIIFGIGAAGVFIAVLTPIYNAVSKLQ</sequence>
<dbReference type="Proteomes" id="UP000885931">
    <property type="component" value="Unassembled WGS sequence"/>
</dbReference>
<evidence type="ECO:0000256" key="6">
    <source>
        <dbReference type="ARBA" id="ARBA00022989"/>
    </source>
</evidence>
<organism evidence="10">
    <name type="scientific">candidate division WOR-3 bacterium</name>
    <dbReference type="NCBI Taxonomy" id="2052148"/>
    <lineage>
        <taxon>Bacteria</taxon>
        <taxon>Bacteria division WOR-3</taxon>
    </lineage>
</organism>
<comment type="similarity">
    <text evidence="2">Belongs to the GSP F family.</text>
</comment>
<dbReference type="Pfam" id="PF00482">
    <property type="entry name" value="T2SSF"/>
    <property type="match status" value="2"/>
</dbReference>
<dbReference type="InterPro" id="IPR018076">
    <property type="entry name" value="T2SS_GspF_dom"/>
</dbReference>
<evidence type="ECO:0000313" key="10">
    <source>
        <dbReference type="EMBL" id="HDM90204.1"/>
    </source>
</evidence>
<dbReference type="Gene3D" id="1.20.81.30">
    <property type="entry name" value="Type II secretion system (T2SS), domain F"/>
    <property type="match status" value="2"/>
</dbReference>
<feature type="transmembrane region" description="Helical" evidence="8">
    <location>
        <begin position="218"/>
        <end position="237"/>
    </location>
</feature>
<keyword evidence="7 8" id="KW-0472">Membrane</keyword>
<evidence type="ECO:0000256" key="3">
    <source>
        <dbReference type="ARBA" id="ARBA00022475"/>
    </source>
</evidence>
<comment type="caution">
    <text evidence="10">The sequence shown here is derived from an EMBL/GenBank/DDBJ whole genome shotgun (WGS) entry which is preliminary data.</text>
</comment>
<name>A0A7C0XAZ1_UNCW3</name>
<gene>
    <name evidence="10" type="ORF">ENG67_03235</name>
</gene>
<keyword evidence="5 8" id="KW-0812">Transmembrane</keyword>
<feature type="transmembrane region" description="Helical" evidence="8">
    <location>
        <begin position="371"/>
        <end position="392"/>
    </location>
</feature>
<dbReference type="FunFam" id="1.20.81.30:FF:000001">
    <property type="entry name" value="Type II secretion system protein F"/>
    <property type="match status" value="1"/>
</dbReference>
<protein>
    <submittedName>
        <fullName evidence="10">Type II secretion system F family protein</fullName>
    </submittedName>
</protein>
<dbReference type="GO" id="GO:0005886">
    <property type="term" value="C:plasma membrane"/>
    <property type="evidence" value="ECO:0007669"/>
    <property type="project" value="UniProtKB-SubCell"/>
</dbReference>
<evidence type="ECO:0000256" key="4">
    <source>
        <dbReference type="ARBA" id="ARBA00022519"/>
    </source>
</evidence>
<dbReference type="InterPro" id="IPR003004">
    <property type="entry name" value="GspF/PilC"/>
</dbReference>
<comment type="subcellular location">
    <subcellularLocation>
        <location evidence="1">Cell inner membrane</location>
        <topology evidence="1">Multi-pass membrane protein</topology>
    </subcellularLocation>
</comment>
<keyword evidence="3" id="KW-1003">Cell membrane</keyword>
<keyword evidence="4" id="KW-0997">Cell inner membrane</keyword>
<proteinExistence type="inferred from homology"/>
<evidence type="ECO:0000259" key="9">
    <source>
        <dbReference type="Pfam" id="PF00482"/>
    </source>
</evidence>
<dbReference type="PANTHER" id="PTHR30012:SF0">
    <property type="entry name" value="TYPE II SECRETION SYSTEM PROTEIN F-RELATED"/>
    <property type="match status" value="1"/>
</dbReference>
<dbReference type="EMBL" id="DRBW01000128">
    <property type="protein sequence ID" value="HDM90204.1"/>
    <property type="molecule type" value="Genomic_DNA"/>
</dbReference>